<keyword evidence="10" id="KW-0418">Kinase</keyword>
<keyword evidence="2 6" id="KW-0547">Nucleotide-binding</keyword>
<keyword evidence="11" id="KW-1185">Reference proteome</keyword>
<dbReference type="InterPro" id="IPR011993">
    <property type="entry name" value="PH-like_dom_sf"/>
</dbReference>
<dbReference type="KEGG" id="bmic:BMR1_02g03735"/>
<dbReference type="PROSITE" id="PS00018">
    <property type="entry name" value="EF_HAND_1"/>
    <property type="match status" value="1"/>
</dbReference>
<reference evidence="10 11" key="2">
    <citation type="journal article" date="2013" name="PLoS ONE">
        <title>Whole genome mapping and re-organization of the nuclear and mitochondrial genomes of Babesia microti isolates.</title>
        <authorList>
            <person name="Cornillot E."/>
            <person name="Dassouli A."/>
            <person name="Garg A."/>
            <person name="Pachikara N."/>
            <person name="Randazzo S."/>
            <person name="Depoix D."/>
            <person name="Carcy B."/>
            <person name="Delbecq S."/>
            <person name="Frutos R."/>
            <person name="Silva J.C."/>
            <person name="Sutton R."/>
            <person name="Krause P.J."/>
            <person name="Mamoun C.B."/>
        </authorList>
    </citation>
    <scope>NUCLEOTIDE SEQUENCE [LARGE SCALE GENOMIC DNA]</scope>
    <source>
        <strain evidence="10 11">RI</strain>
    </source>
</reference>
<dbReference type="Gene3D" id="1.10.510.10">
    <property type="entry name" value="Transferase(Phosphotransferase) domain 1"/>
    <property type="match status" value="1"/>
</dbReference>
<dbReference type="AlphaFoldDB" id="I7J6L7"/>
<evidence type="ECO:0000256" key="3">
    <source>
        <dbReference type="ARBA" id="ARBA00022837"/>
    </source>
</evidence>
<dbReference type="RefSeq" id="XP_012648506.1">
    <property type="nucleotide sequence ID" value="XM_012793052.1"/>
</dbReference>
<feature type="domain" description="PH" evidence="7">
    <location>
        <begin position="629"/>
        <end position="731"/>
    </location>
</feature>
<proteinExistence type="inferred from homology"/>
<evidence type="ECO:0000256" key="4">
    <source>
        <dbReference type="ARBA" id="ARBA00022840"/>
    </source>
</evidence>
<organism evidence="10 11">
    <name type="scientific">Babesia microti (strain RI)</name>
    <dbReference type="NCBI Taxonomy" id="1133968"/>
    <lineage>
        <taxon>Eukaryota</taxon>
        <taxon>Sar</taxon>
        <taxon>Alveolata</taxon>
        <taxon>Apicomplexa</taxon>
        <taxon>Aconoidasida</taxon>
        <taxon>Piroplasmida</taxon>
        <taxon>Babesiidae</taxon>
        <taxon>Babesia</taxon>
    </lineage>
</organism>
<dbReference type="Proteomes" id="UP000002899">
    <property type="component" value="Chromosome II"/>
</dbReference>
<dbReference type="FunFam" id="1.10.510.10:FF:000571">
    <property type="entry name" value="Maternal embryonic leucine zipper kinase"/>
    <property type="match status" value="1"/>
</dbReference>
<accession>I7J6L7</accession>
<keyword evidence="4 6" id="KW-0067">ATP-binding</keyword>
<dbReference type="InterPro" id="IPR011992">
    <property type="entry name" value="EF-hand-dom_pair"/>
</dbReference>
<dbReference type="SUPFAM" id="SSF47473">
    <property type="entry name" value="EF-hand"/>
    <property type="match status" value="1"/>
</dbReference>
<dbReference type="InterPro" id="IPR011009">
    <property type="entry name" value="Kinase-like_dom_sf"/>
</dbReference>
<dbReference type="PROSITE" id="PS50222">
    <property type="entry name" value="EF_HAND_2"/>
    <property type="match status" value="2"/>
</dbReference>
<dbReference type="SUPFAM" id="SSF56112">
    <property type="entry name" value="Protein kinase-like (PK-like)"/>
    <property type="match status" value="1"/>
</dbReference>
<dbReference type="SUPFAM" id="SSF50729">
    <property type="entry name" value="PH domain-like"/>
    <property type="match status" value="1"/>
</dbReference>
<dbReference type="Gene3D" id="3.30.200.20">
    <property type="entry name" value="Phosphorylase Kinase, domain 1"/>
    <property type="match status" value="1"/>
</dbReference>
<dbReference type="SMART" id="SM00220">
    <property type="entry name" value="S_TKc"/>
    <property type="match status" value="1"/>
</dbReference>
<feature type="domain" description="EF-hand" evidence="9">
    <location>
        <begin position="94"/>
        <end position="129"/>
    </location>
</feature>
<evidence type="ECO:0000256" key="2">
    <source>
        <dbReference type="ARBA" id="ARBA00022741"/>
    </source>
</evidence>
<dbReference type="Gene3D" id="1.10.238.10">
    <property type="entry name" value="EF-hand"/>
    <property type="match status" value="1"/>
</dbReference>
<comment type="subunit">
    <text evidence="1">Monomer.</text>
</comment>
<evidence type="ECO:0000313" key="11">
    <source>
        <dbReference type="Proteomes" id="UP000002899"/>
    </source>
</evidence>
<dbReference type="GO" id="GO:0005524">
    <property type="term" value="F:ATP binding"/>
    <property type="evidence" value="ECO:0007669"/>
    <property type="project" value="UniProtKB-UniRule"/>
</dbReference>
<feature type="domain" description="EF-hand" evidence="9">
    <location>
        <begin position="64"/>
        <end position="93"/>
    </location>
</feature>
<dbReference type="FunFam" id="3.30.200.20:FF:000042">
    <property type="entry name" value="Aurora kinase A"/>
    <property type="match status" value="1"/>
</dbReference>
<dbReference type="PANTHER" id="PTHR24347">
    <property type="entry name" value="SERINE/THREONINE-PROTEIN KINASE"/>
    <property type="match status" value="1"/>
</dbReference>
<dbReference type="PROSITE" id="PS50011">
    <property type="entry name" value="PROTEIN_KINASE_DOM"/>
    <property type="match status" value="1"/>
</dbReference>
<evidence type="ECO:0000259" key="9">
    <source>
        <dbReference type="PROSITE" id="PS50222"/>
    </source>
</evidence>
<dbReference type="GO" id="GO:0004687">
    <property type="term" value="F:myosin light chain kinase activity"/>
    <property type="evidence" value="ECO:0007669"/>
    <property type="project" value="UniProtKB-EC"/>
</dbReference>
<dbReference type="GO" id="GO:0005509">
    <property type="term" value="F:calcium ion binding"/>
    <property type="evidence" value="ECO:0007669"/>
    <property type="project" value="InterPro"/>
</dbReference>
<dbReference type="OMA" id="PRGCIFL"/>
<dbReference type="EC" id="2.7.11.18" evidence="10"/>
<comment type="similarity">
    <text evidence="5">Belongs to the protein kinase superfamily. Ser/Thr protein kinase family. CDPK subfamily.</text>
</comment>
<keyword evidence="3" id="KW-0106">Calcium</keyword>
<keyword evidence="10" id="KW-0808">Transferase</keyword>
<dbReference type="OrthoDB" id="40902at2759"/>
<evidence type="ECO:0000256" key="6">
    <source>
        <dbReference type="PROSITE-ProRule" id="PRU10141"/>
    </source>
</evidence>
<dbReference type="InterPro" id="IPR002048">
    <property type="entry name" value="EF_hand_dom"/>
</dbReference>
<dbReference type="VEuPathDB" id="PiroplasmaDB:BMR1_02g03735"/>
<evidence type="ECO:0000256" key="1">
    <source>
        <dbReference type="ARBA" id="ARBA00011245"/>
    </source>
</evidence>
<name>I7J6L7_BABMR</name>
<dbReference type="GeneID" id="24424529"/>
<dbReference type="InterPro" id="IPR000719">
    <property type="entry name" value="Prot_kinase_dom"/>
</dbReference>
<dbReference type="PROSITE" id="PS00108">
    <property type="entry name" value="PROTEIN_KINASE_ST"/>
    <property type="match status" value="1"/>
</dbReference>
<feature type="domain" description="Protein kinase" evidence="8">
    <location>
        <begin position="739"/>
        <end position="994"/>
    </location>
</feature>
<dbReference type="PROSITE" id="PS50003">
    <property type="entry name" value="PH_DOMAIN"/>
    <property type="match status" value="1"/>
</dbReference>
<dbReference type="SMART" id="SM00233">
    <property type="entry name" value="PH"/>
    <property type="match status" value="1"/>
</dbReference>
<dbReference type="InterPro" id="IPR017441">
    <property type="entry name" value="Protein_kinase_ATP_BS"/>
</dbReference>
<gene>
    <name evidence="10" type="ORF">BMR1_02g03735</name>
</gene>
<feature type="binding site" evidence="6">
    <location>
        <position position="768"/>
    </location>
    <ligand>
        <name>ATP</name>
        <dbReference type="ChEBI" id="CHEBI:30616"/>
    </ligand>
</feature>
<dbReference type="PROSITE" id="PS00107">
    <property type="entry name" value="PROTEIN_KINASE_ATP"/>
    <property type="match status" value="1"/>
</dbReference>
<evidence type="ECO:0000256" key="5">
    <source>
        <dbReference type="ARBA" id="ARBA00024334"/>
    </source>
</evidence>
<dbReference type="InterPro" id="IPR018247">
    <property type="entry name" value="EF_Hand_1_Ca_BS"/>
</dbReference>
<reference evidence="10 11" key="1">
    <citation type="journal article" date="2012" name="Nucleic Acids Res.">
        <title>Sequencing of the smallest Apicomplexan genome from the human pathogen Babesia microti.</title>
        <authorList>
            <person name="Cornillot E."/>
            <person name="Hadj-Kaddour K."/>
            <person name="Dassouli A."/>
            <person name="Noel B."/>
            <person name="Ranwez V."/>
            <person name="Vacherie B."/>
            <person name="Augagneur Y."/>
            <person name="Bres V."/>
            <person name="Duclos A."/>
            <person name="Randazzo S."/>
            <person name="Carcy B."/>
            <person name="Debierre-Grockiego F."/>
            <person name="Delbecq S."/>
            <person name="Moubri-Menage K."/>
            <person name="Shams-Eldin H."/>
            <person name="Usmani-Brown S."/>
            <person name="Bringaud F."/>
            <person name="Wincker P."/>
            <person name="Vivares C.P."/>
            <person name="Schwarz R.T."/>
            <person name="Schetters T.P."/>
            <person name="Krause P.J."/>
            <person name="Gorenflot A."/>
            <person name="Berry V."/>
            <person name="Barbe V."/>
            <person name="Ben Mamoun C."/>
        </authorList>
    </citation>
    <scope>NUCLEOTIDE SEQUENCE [LARGE SCALE GENOMIC DNA]</scope>
    <source>
        <strain evidence="10 11">RI</strain>
    </source>
</reference>
<reference evidence="10 11" key="3">
    <citation type="journal article" date="2016" name="Sci. Rep.">
        <title>Genome-wide diversity and gene expression profiling of Babesia microti isolates identify polymorphic genes that mediate host-pathogen interactions.</title>
        <authorList>
            <person name="Silva J.C."/>
            <person name="Cornillot E."/>
            <person name="McCracken C."/>
            <person name="Usmani-Brown S."/>
            <person name="Dwivedi A."/>
            <person name="Ifeonu O.O."/>
            <person name="Crabtree J."/>
            <person name="Gotia H.T."/>
            <person name="Virji A.Z."/>
            <person name="Reynes C."/>
            <person name="Colinge J."/>
            <person name="Kumar V."/>
            <person name="Lawres L."/>
            <person name="Pazzi J.E."/>
            <person name="Pablo J.V."/>
            <person name="Hung C."/>
            <person name="Brancato J."/>
            <person name="Kumari P."/>
            <person name="Orvis J."/>
            <person name="Tretina K."/>
            <person name="Chibucos M."/>
            <person name="Ott S."/>
            <person name="Sadzewicz L."/>
            <person name="Sengamalay N."/>
            <person name="Shetty A.C."/>
            <person name="Su Q."/>
            <person name="Tallon L."/>
            <person name="Fraser C.M."/>
            <person name="Frutos R."/>
            <person name="Molina D.M."/>
            <person name="Krause P.J."/>
            <person name="Ben Mamoun C."/>
        </authorList>
    </citation>
    <scope>NUCLEOTIDE SEQUENCE [LARGE SCALE GENOMIC DNA]</scope>
    <source>
        <strain evidence="10 11">RI</strain>
    </source>
</reference>
<dbReference type="InterPro" id="IPR008271">
    <property type="entry name" value="Ser/Thr_kinase_AS"/>
</dbReference>
<dbReference type="Gene3D" id="2.30.29.30">
    <property type="entry name" value="Pleckstrin-homology domain (PH domain)/Phosphotyrosine-binding domain (PTB)"/>
    <property type="match status" value="1"/>
</dbReference>
<dbReference type="CDD" id="cd05117">
    <property type="entry name" value="STKc_CAMK"/>
    <property type="match status" value="1"/>
</dbReference>
<protein>
    <submittedName>
        <fullName evidence="10">Protein tyrosine kinase</fullName>
        <ecNumber evidence="10">2.7.11.18</ecNumber>
    </submittedName>
</protein>
<evidence type="ECO:0000313" key="10">
    <source>
        <dbReference type="EMBL" id="CCF73897.1"/>
    </source>
</evidence>
<evidence type="ECO:0000259" key="7">
    <source>
        <dbReference type="PROSITE" id="PS50003"/>
    </source>
</evidence>
<dbReference type="InterPro" id="IPR001849">
    <property type="entry name" value="PH_domain"/>
</dbReference>
<sequence>MGGIMGKDGKISKNYFKSQMKKFDYEEIKMLQKIYKELASRSNVDGIDKETFLQYFTLPGLWGERLFRKFDIKGTGHVDFDDFLLSISICCRGTKADKIAVLYQVFDLNEDGLIQKSEIVAMLSNLPNLDNYIQSQPKYNYICPNDLSDADYVSDDYFNDINNNSPSAGYRLGPSSFQSVFPTFSYLDNIPSDTDSSYTLSSESESYNDEYIDENRQYLPHDDPSIPHIELQSPKVVTRPDDITTSRVGTHSKIYDSLMALHFKQGEYDYSLPQGSCCKDSSISGMSRTGPDTDMEEGTPMDMDDLVEKLLEGCEFSENNSLNLLEFKAWLEKNEYIIHMFSECLHEEVWGLQGNAFHLSNRMSPVFKVQSMTPSNEAQDETAIDGSPSNKGDCQLTLEDYNKIKNLFTIDIKQSYGLNAIDRSKRVVSEEIVEHMKTTMNKKVEIHTRYTRKNSPICLNNFDAFHRDADLLSCPSCKTPYLLCFKCHSRYRSLHLVIYPTQIYIECETCLLRCDPAYTSCWICAWQFDQALHIINLQSPVSNKSARRIPIDNLDLTASVNLIDANSSDSQPSQMSRGTRDSFGGSMQSVISTVENALDSGTITVSNIGGTNVSGSTPNSGPTSSGFKRPIMSGILYKIGKHLHQWKARYYVLVDNILYYYADRYSSKPRGCIFLEGCYLDNVSERNGTIYEGKYGFSICHKGKKYSRRDLYANSKEKMQMWIDSLTLAMKQQSLTEMYQMCEQLGHGKFSVVYRGVHKQTDMEYAIKIIDKRLITAQERELLRCEMAILRLLRHRNVIFLKDIIDTKDSLYIIMELVRGGELYNFLYSGQRLTEMHTHKIVIQLLETVSYLHKCGIVHRDIKPENILLTDKTPEATIKLTDFGLSTLCGPSEKLTQPCGTLAYVAPEVLTLEGYNHKVDSWSIGVVMYLLIRGRLPFSINHRSTTKPENLQVSFEGSVWDQISSSAKDLIAKLLQPSPENRISVTEALDHIWVKNPTAVIQETPLPRTNEDSNDTASSLLRSLDNSNDSTFVIQDVANMIKNTSKDSNMGSLKGDKQLKEKLGMTLDTVKEPEGAIAINAEDQNIVVKTDNSTSGDESALST</sequence>
<dbReference type="EMBL" id="FO082872">
    <property type="protein sequence ID" value="CCF73897.1"/>
    <property type="molecule type" value="Genomic_DNA"/>
</dbReference>
<dbReference type="Pfam" id="PF00069">
    <property type="entry name" value="Pkinase"/>
    <property type="match status" value="1"/>
</dbReference>
<dbReference type="Pfam" id="PF00169">
    <property type="entry name" value="PH"/>
    <property type="match status" value="1"/>
</dbReference>
<evidence type="ECO:0000259" key="8">
    <source>
        <dbReference type="PROSITE" id="PS50011"/>
    </source>
</evidence>